<dbReference type="SUPFAM" id="SSF81383">
    <property type="entry name" value="F-box domain"/>
    <property type="match status" value="1"/>
</dbReference>
<dbReference type="PANTHER" id="PTHR31639">
    <property type="entry name" value="F-BOX PROTEIN-LIKE"/>
    <property type="match status" value="1"/>
</dbReference>
<feature type="domain" description="F-box/LRR-repeat protein 15/At3g58940/PEG3-like LRR" evidence="2">
    <location>
        <begin position="385"/>
        <end position="520"/>
    </location>
</feature>
<dbReference type="SUPFAM" id="SSF52047">
    <property type="entry name" value="RNI-like"/>
    <property type="match status" value="1"/>
</dbReference>
<evidence type="ECO:0008006" key="4">
    <source>
        <dbReference type="Google" id="ProtNLM"/>
    </source>
</evidence>
<organism evidence="3">
    <name type="scientific">Aegilops tauschii</name>
    <name type="common">Tausch's goatgrass</name>
    <name type="synonym">Aegilops squarrosa</name>
    <dbReference type="NCBI Taxonomy" id="37682"/>
    <lineage>
        <taxon>Eukaryota</taxon>
        <taxon>Viridiplantae</taxon>
        <taxon>Streptophyta</taxon>
        <taxon>Embryophyta</taxon>
        <taxon>Tracheophyta</taxon>
        <taxon>Spermatophyta</taxon>
        <taxon>Magnoliopsida</taxon>
        <taxon>Liliopsida</taxon>
        <taxon>Poales</taxon>
        <taxon>Poaceae</taxon>
        <taxon>BOP clade</taxon>
        <taxon>Pooideae</taxon>
        <taxon>Triticodae</taxon>
        <taxon>Triticeae</taxon>
        <taxon>Triticinae</taxon>
        <taxon>Aegilops</taxon>
    </lineage>
</organism>
<dbReference type="EnsemblPlants" id="EMT23784">
    <property type="protein sequence ID" value="EMT23784"/>
    <property type="gene ID" value="F775_23625"/>
</dbReference>
<evidence type="ECO:0000259" key="2">
    <source>
        <dbReference type="Pfam" id="PF24758"/>
    </source>
</evidence>
<dbReference type="AlphaFoldDB" id="M8BPB8"/>
<reference evidence="3" key="1">
    <citation type="submission" date="2015-06" db="UniProtKB">
        <authorList>
            <consortium name="EnsemblPlants"/>
        </authorList>
    </citation>
    <scope>IDENTIFICATION</scope>
</reference>
<evidence type="ECO:0000259" key="1">
    <source>
        <dbReference type="Pfam" id="PF00646"/>
    </source>
</evidence>
<accession>M8BPB8</accession>
<dbReference type="PANTHER" id="PTHR31639:SF285">
    <property type="entry name" value="OS01G0730200 PROTEIN"/>
    <property type="match status" value="1"/>
</dbReference>
<evidence type="ECO:0000313" key="3">
    <source>
        <dbReference type="EnsemblPlants" id="EMT23784"/>
    </source>
</evidence>
<protein>
    <recommendedName>
        <fullName evidence="4">F-box domain-containing protein</fullName>
    </recommendedName>
</protein>
<dbReference type="InterPro" id="IPR032675">
    <property type="entry name" value="LRR_dom_sf"/>
</dbReference>
<dbReference type="InterPro" id="IPR001810">
    <property type="entry name" value="F-box_dom"/>
</dbReference>
<dbReference type="InterPro" id="IPR036047">
    <property type="entry name" value="F-box-like_dom_sf"/>
</dbReference>
<sequence>MAKLLAEENWIMTLNRDYMDDITKEWHDMARRDILKRRILAAAGGCFGAGDVFPSGVGTSAADAFSAPGDAFGAGVGTSADDGFVGAYGINGGAKIPTKLPAPEPNILAKPGRVLAHGGSGQRDPSKLASSTTDGGEEDPFQIRFRHAILAGRWELQPQHPRLPSLDDAKERVSSSARRLPHYQLFPKPLPKSQESSNIVLLIGKESLISYMPTRKKTNSGLLSGHRVVQVGEDDAVGMAEEGEAAVEAAPAAFSANHRELRVLTVKVYQMDHGSSPTKKCKSVVDEDFLSNLPEALRDKILCCLPIKEAVGTCLLSRSWRYTRASMTELMFRRADFASGNDSADGDRRFLKFTDMFLFLHNGPILKFGLNTIANEMVSTGGHLYRWMLMLSRNKIKEIQLQTSIRDSYKVPSSFFSCDELEYVYLRACVFTSLHLPHLSEGFKQLHTLRLEHVTVQGNSLGDLVASCPNLEKLNIRGLCSKSNINIRSTKLKMLKIEGQFTHLNLHAPYLTSIWIRLELKSETDGASTARCNFNLSPFIASLSDVETIRFHGHILECVEHEFLILKQPKLFNRLTEISLEINLGDLKEANFALCLFQQAPNLRFVKLKLISRNSVVPTVHFWESIDRDVCLFQNVEVLGLFDYTGSIAELGFLKLLLEDAPVLRKVGIIDKGLDRNVLKNLLKLEEHQRMQKY</sequence>
<dbReference type="Pfam" id="PF24758">
    <property type="entry name" value="LRR_At5g56370"/>
    <property type="match status" value="1"/>
</dbReference>
<name>M8BPB8_AEGTA</name>
<dbReference type="Pfam" id="PF00646">
    <property type="entry name" value="F-box"/>
    <property type="match status" value="1"/>
</dbReference>
<dbReference type="InterPro" id="IPR055411">
    <property type="entry name" value="LRR_FXL15/At3g58940/PEG3-like"/>
</dbReference>
<proteinExistence type="predicted"/>
<feature type="domain" description="F-box" evidence="1">
    <location>
        <begin position="290"/>
        <end position="321"/>
    </location>
</feature>
<dbReference type="Gene3D" id="3.80.10.10">
    <property type="entry name" value="Ribonuclease Inhibitor"/>
    <property type="match status" value="1"/>
</dbReference>